<protein>
    <recommendedName>
        <fullName evidence="3">Diphthine--ammonia ligase</fullName>
        <ecNumber evidence="2">6.3.1.14</ecNumber>
    </recommendedName>
    <alternativeName>
        <fullName evidence="7">Diphthamide synthase</fullName>
    </alternativeName>
    <alternativeName>
        <fullName evidence="8">Diphthamide synthetase</fullName>
    </alternativeName>
</protein>
<dbReference type="Pfam" id="PF01902">
    <property type="entry name" value="Diphthami_syn_2"/>
    <property type="match status" value="1"/>
</dbReference>
<evidence type="ECO:0000256" key="6">
    <source>
        <dbReference type="ARBA" id="ARBA00022840"/>
    </source>
</evidence>
<organism evidence="11 12">
    <name type="scientific">Camellia sinensis</name>
    <name type="common">Tea plant</name>
    <name type="synonym">Thea sinensis</name>
    <dbReference type="NCBI Taxonomy" id="4442"/>
    <lineage>
        <taxon>Eukaryota</taxon>
        <taxon>Viridiplantae</taxon>
        <taxon>Streptophyta</taxon>
        <taxon>Embryophyta</taxon>
        <taxon>Tracheophyta</taxon>
        <taxon>Spermatophyta</taxon>
        <taxon>Magnoliopsida</taxon>
        <taxon>eudicotyledons</taxon>
        <taxon>Gunneridae</taxon>
        <taxon>Pentapetalae</taxon>
        <taxon>asterids</taxon>
        <taxon>Ericales</taxon>
        <taxon>Theaceae</taxon>
        <taxon>Camellia</taxon>
    </lineage>
</organism>
<evidence type="ECO:0000259" key="10">
    <source>
        <dbReference type="Pfam" id="PF01902"/>
    </source>
</evidence>
<reference evidence="12" key="1">
    <citation type="journal article" date="2020" name="Nat. Commun.">
        <title>Genome assembly of wild tea tree DASZ reveals pedigree and selection history of tea varieties.</title>
        <authorList>
            <person name="Zhang W."/>
            <person name="Zhang Y."/>
            <person name="Qiu H."/>
            <person name="Guo Y."/>
            <person name="Wan H."/>
            <person name="Zhang X."/>
            <person name="Scossa F."/>
            <person name="Alseekh S."/>
            <person name="Zhang Q."/>
            <person name="Wang P."/>
            <person name="Xu L."/>
            <person name="Schmidt M.H."/>
            <person name="Jia X."/>
            <person name="Li D."/>
            <person name="Zhu A."/>
            <person name="Guo F."/>
            <person name="Chen W."/>
            <person name="Ni D."/>
            <person name="Usadel B."/>
            <person name="Fernie A.R."/>
            <person name="Wen W."/>
        </authorList>
    </citation>
    <scope>NUCLEOTIDE SEQUENCE [LARGE SCALE GENOMIC DNA]</scope>
    <source>
        <strain evidence="12">cv. G240</strain>
    </source>
</reference>
<comment type="caution">
    <text evidence="11">The sequence shown here is derived from an EMBL/GenBank/DDBJ whole genome shotgun (WGS) entry which is preliminary data.</text>
</comment>
<dbReference type="EMBL" id="JACBKZ010000010">
    <property type="protein sequence ID" value="KAF5940458.1"/>
    <property type="molecule type" value="Genomic_DNA"/>
</dbReference>
<dbReference type="PANTHER" id="PTHR12196:SF2">
    <property type="entry name" value="DIPHTHINE--AMMONIA LIGASE"/>
    <property type="match status" value="1"/>
</dbReference>
<evidence type="ECO:0000256" key="1">
    <source>
        <dbReference type="ARBA" id="ARBA00005156"/>
    </source>
</evidence>
<evidence type="ECO:0000313" key="11">
    <source>
        <dbReference type="EMBL" id="KAF5940458.1"/>
    </source>
</evidence>
<dbReference type="InterPro" id="IPR030662">
    <property type="entry name" value="DPH6/MJ0570"/>
</dbReference>
<dbReference type="CDD" id="cd06156">
    <property type="entry name" value="eu_AANH_C_2"/>
    <property type="match status" value="1"/>
</dbReference>
<evidence type="ECO:0000256" key="7">
    <source>
        <dbReference type="ARBA" id="ARBA00029814"/>
    </source>
</evidence>
<dbReference type="Pfam" id="PF01042">
    <property type="entry name" value="Ribonuc_L-PSP"/>
    <property type="match status" value="2"/>
</dbReference>
<dbReference type="FunFam" id="3.90.1490.10:FF:000001">
    <property type="entry name" value="Diphthine--ammonia ligase"/>
    <property type="match status" value="1"/>
</dbReference>
<keyword evidence="5" id="KW-0547">Nucleotide-binding</keyword>
<dbReference type="InterPro" id="IPR035959">
    <property type="entry name" value="RutC-like_sf"/>
</dbReference>
<keyword evidence="4" id="KW-0436">Ligase</keyword>
<dbReference type="InterPro" id="IPR002761">
    <property type="entry name" value="Diphthami_syn_dom"/>
</dbReference>
<gene>
    <name evidence="11" type="ORF">HYC85_021625</name>
</gene>
<comment type="pathway">
    <text evidence="1">Protein modification; peptidyl-diphthamide biosynthesis.</text>
</comment>
<dbReference type="EC" id="6.3.1.14" evidence="2"/>
<evidence type="ECO:0000256" key="9">
    <source>
        <dbReference type="ARBA" id="ARBA00048108"/>
    </source>
</evidence>
<dbReference type="FunFam" id="3.30.1330.40:FF:000016">
    <property type="entry name" value="Endoribonuclease"/>
    <property type="match status" value="1"/>
</dbReference>
<name>A0A7J7GM64_CAMSI</name>
<evidence type="ECO:0000256" key="3">
    <source>
        <dbReference type="ARBA" id="ARBA00018426"/>
    </source>
</evidence>
<dbReference type="InterPro" id="IPR014729">
    <property type="entry name" value="Rossmann-like_a/b/a_fold"/>
</dbReference>
<evidence type="ECO:0000256" key="2">
    <source>
        <dbReference type="ARBA" id="ARBA00012089"/>
    </source>
</evidence>
<dbReference type="AlphaFoldDB" id="A0A7J7GM64"/>
<dbReference type="GO" id="GO:0005524">
    <property type="term" value="F:ATP binding"/>
    <property type="evidence" value="ECO:0007669"/>
    <property type="project" value="UniProtKB-KW"/>
</dbReference>
<keyword evidence="6" id="KW-0067">ATP-binding</keyword>
<dbReference type="SUPFAM" id="SSF52402">
    <property type="entry name" value="Adenine nucleotide alpha hydrolases-like"/>
    <property type="match status" value="1"/>
</dbReference>
<dbReference type="Proteomes" id="UP000593564">
    <property type="component" value="Unassembled WGS sequence"/>
</dbReference>
<accession>A0A7J7GM64</accession>
<evidence type="ECO:0000256" key="8">
    <source>
        <dbReference type="ARBA" id="ARBA00031552"/>
    </source>
</evidence>
<dbReference type="Gene3D" id="3.30.1330.40">
    <property type="entry name" value="RutC-like"/>
    <property type="match status" value="2"/>
</dbReference>
<feature type="domain" description="Diphthamide synthase" evidence="10">
    <location>
        <begin position="158"/>
        <end position="282"/>
    </location>
</feature>
<keyword evidence="12" id="KW-1185">Reference proteome</keyword>
<dbReference type="InterPro" id="IPR006175">
    <property type="entry name" value="YjgF/YER057c/UK114"/>
</dbReference>
<dbReference type="GO" id="GO:0017178">
    <property type="term" value="F:diphthine-ammonia ligase activity"/>
    <property type="evidence" value="ECO:0007669"/>
    <property type="project" value="UniProtKB-EC"/>
</dbReference>
<dbReference type="Gene3D" id="3.90.1490.10">
    <property type="entry name" value="putative n-type atp pyrophosphatase, domain 2"/>
    <property type="match status" value="1"/>
</dbReference>
<dbReference type="CDD" id="cd01994">
    <property type="entry name" value="AANH_PF0828-like"/>
    <property type="match status" value="1"/>
</dbReference>
<evidence type="ECO:0000256" key="5">
    <source>
        <dbReference type="ARBA" id="ARBA00022741"/>
    </source>
</evidence>
<dbReference type="GO" id="GO:0017183">
    <property type="term" value="P:protein histidyl modification to diphthamide"/>
    <property type="evidence" value="ECO:0007669"/>
    <property type="project" value="TreeGrafter"/>
</dbReference>
<comment type="catalytic activity">
    <reaction evidence="9">
        <text>diphthine-[translation elongation factor 2] + NH4(+) + ATP = diphthamide-[translation elongation factor 2] + AMP + diphosphate + H(+)</text>
        <dbReference type="Rhea" id="RHEA:19753"/>
        <dbReference type="Rhea" id="RHEA-COMP:10172"/>
        <dbReference type="Rhea" id="RHEA-COMP:10174"/>
        <dbReference type="ChEBI" id="CHEBI:15378"/>
        <dbReference type="ChEBI" id="CHEBI:16692"/>
        <dbReference type="ChEBI" id="CHEBI:28938"/>
        <dbReference type="ChEBI" id="CHEBI:30616"/>
        <dbReference type="ChEBI" id="CHEBI:33019"/>
        <dbReference type="ChEBI" id="CHEBI:82696"/>
        <dbReference type="ChEBI" id="CHEBI:456215"/>
        <dbReference type="EC" id="6.3.1.14"/>
    </reaction>
</comment>
<dbReference type="FunFam" id="3.30.1330.40:FF:000009">
    <property type="entry name" value="Endoribonuclease"/>
    <property type="match status" value="1"/>
</dbReference>
<proteinExistence type="predicted"/>
<evidence type="ECO:0000256" key="4">
    <source>
        <dbReference type="ARBA" id="ARBA00022598"/>
    </source>
</evidence>
<reference evidence="11 12" key="2">
    <citation type="submission" date="2020-07" db="EMBL/GenBank/DDBJ databases">
        <title>Genome assembly of wild tea tree DASZ reveals pedigree and selection history of tea varieties.</title>
        <authorList>
            <person name="Zhang W."/>
        </authorList>
    </citation>
    <scope>NUCLEOTIDE SEQUENCE [LARGE SCALE GENOMIC DNA]</scope>
    <source>
        <strain evidence="12">cv. G240</strain>
        <tissue evidence="11">Leaf</tissue>
    </source>
</reference>
<evidence type="ECO:0000313" key="12">
    <source>
        <dbReference type="Proteomes" id="UP000593564"/>
    </source>
</evidence>
<dbReference type="Gene3D" id="3.40.50.620">
    <property type="entry name" value="HUPs"/>
    <property type="match status" value="1"/>
</dbReference>
<dbReference type="SUPFAM" id="SSF55298">
    <property type="entry name" value="YjgF-like"/>
    <property type="match status" value="2"/>
</dbReference>
<sequence length="810" mass="90968">MSHGMAVDTPTAQGFRTDLKTDKYNCHQLLLPMNKGKQPAESDKEWVTIAKKATLKLEKVDNLVYTQNGRIVISKFGNSLELTIKLNKINLQDDVPKTTLFLDTQEWFYEDNDWKISEEIDWGITNQIVALANLLPIDDSVDELDSYMHHNLSYTMTAGDEVEDLFILLNEVKRQIPSITAVSSGAIASDYQRLRVESVCSRLGLISLAYLWKQDQSFLLQEMVAAIGLDPRKHLGKEIAHLESFLHKLQELYGINVCGEGGEYETLTLNCPLFKNAQIVLDEFNIVLHSSDSIAPVGILHTMAFHLESKLGTESLRDSGGSNGIFLEKMDAVCEVLGDCLQRCEVECQSVDDLAKVTEHKLHISKTKKDNIFSISCWLQDACKTSSDLQEDLRVVLMKIELQLSEYRFSWENVIYIHLYIADMSEFAVANETYVRFITQEKCQFGVPSRSTIELPLLQVGLGRAYIEVLAANDQSKRVLHVQSISCWAPSCIGPYSQATLHREVLHMAGQLGLDPPTMLLCSGGPTAELELALQNSEAVAKCFHCSISTSAILFTIYCSAYIPSSDRITIQDKLNTFLKQMKLLNLRGENKTEVLDSIVLYVVVPDLPKRASVEVKPVLYAADDTETKTDFVTQDLSIETAQSYWGFGHEDWHDSCFEKCIIHGKICAAVLSITDELAAKICSECAGENQQVCPNSRTERQMDRLARFCIFLIDGFLSENLFSWNDVTNLRLYYPTSLQVSHESLSLIFTAAFNEFVEMFQRIQISEEEEPIFNLVPVLGAGRSATSTDDIITCELFARKTSAPLLSPH</sequence>
<dbReference type="PANTHER" id="PTHR12196">
    <property type="entry name" value="DOMAIN OF UNKNOWN FUNCTION 71 DUF71 -CONTAINING PROTEIN"/>
    <property type="match status" value="1"/>
</dbReference>